<feature type="domain" description="Dilute" evidence="2">
    <location>
        <begin position="331"/>
        <end position="634"/>
    </location>
</feature>
<dbReference type="OrthoDB" id="426293at2759"/>
<dbReference type="InterPro" id="IPR036770">
    <property type="entry name" value="Ankyrin_rpt-contain_sf"/>
</dbReference>
<dbReference type="PROSITE" id="PS51126">
    <property type="entry name" value="DILUTE"/>
    <property type="match status" value="1"/>
</dbReference>
<protein>
    <submittedName>
        <fullName evidence="3">Dilute domain-containing protein C25B8.08</fullName>
    </submittedName>
</protein>
<dbReference type="EMBL" id="LUGH01000029">
    <property type="protein sequence ID" value="OBZ90903.1"/>
    <property type="molecule type" value="Genomic_DNA"/>
</dbReference>
<dbReference type="Gene3D" id="1.25.40.20">
    <property type="entry name" value="Ankyrin repeat-containing domain"/>
    <property type="match status" value="1"/>
</dbReference>
<evidence type="ECO:0000259" key="2">
    <source>
        <dbReference type="PROSITE" id="PS51126"/>
    </source>
</evidence>
<reference evidence="3 4" key="1">
    <citation type="submission" date="2016-03" db="EMBL/GenBank/DDBJ databases">
        <title>Choanephora cucurbitarum.</title>
        <authorList>
            <person name="Min B."/>
            <person name="Park H."/>
            <person name="Park J.-H."/>
            <person name="Shin H.-D."/>
            <person name="Choi I.-G."/>
        </authorList>
    </citation>
    <scope>NUCLEOTIDE SEQUENCE [LARGE SCALE GENOMIC DNA]</scope>
    <source>
        <strain evidence="3 4">KUS-F28377</strain>
    </source>
</reference>
<name>A0A1C7NP44_9FUNG</name>
<dbReference type="SMART" id="SM01132">
    <property type="entry name" value="DIL"/>
    <property type="match status" value="1"/>
</dbReference>
<dbReference type="SUPFAM" id="SSF48403">
    <property type="entry name" value="Ankyrin repeat"/>
    <property type="match status" value="1"/>
</dbReference>
<dbReference type="STRING" id="101091.A0A1C7NP44"/>
<keyword evidence="4" id="KW-1185">Reference proteome</keyword>
<dbReference type="PANTHER" id="PTHR16027">
    <property type="entry name" value="DILUTE DOMAIN-CONTAINING PROTEIN YPR089W"/>
    <property type="match status" value="1"/>
</dbReference>
<accession>A0A1C7NP44</accession>
<feature type="region of interest" description="Disordered" evidence="1">
    <location>
        <begin position="1"/>
        <end position="21"/>
    </location>
</feature>
<feature type="non-terminal residue" evidence="3">
    <location>
        <position position="1"/>
    </location>
</feature>
<dbReference type="SMART" id="SM00248">
    <property type="entry name" value="ANK"/>
    <property type="match status" value="2"/>
</dbReference>
<sequence length="775" mass="88487">LTLSENQGKPERDCNQKSTTHNSTIYKTSSIPIVNRFNYAAAVGDLKTLKELNNKHSINQGDNQKAGVNALMHAAYFGHLECIYFLLKQPNIRFNYQDNKGWTAFIWAVVGNHSSAIQLFFDHEAGRSLKTKDIKHALQYSMSSSITSLLNSYIEEEEKVFKNQTYNVKSNISSLNTMCYAHPPFDSHSYPSGLESQTATSKLGTSKRQFFYAESKMVGSPNLNQLNQRPIIVSKSQLQTCSNEDLEQWKIYIDKMTTFSWHQCLPDQMFVFCPDDVDTILDHALSAVYPKQLANQARDSNELWLPANVIFLSARYAHYCFSKELLHTLLSSAISKLSRIIRKCSQETQLLSFWIANISQLTIYLKKDLGLSTSTLSEQQELAEVVSKAYTSCIIEVQKKLVRVLDASIMEYTSICEQDNTEFANSWSRFLKGSSSLITRSSHEMSARSSVSEKRSSIDSLSSISTEATSFSRSTSTSLLLASPYAIGQFLSGINDMLQSYHVPSTLVIQVLAQLLHYLSCEIFNRILPNEKYLNRSRAIQIRMNVSVMEDRIHSNKLPSSFNKLLEPLLQLLQFLQCLSKLNDVFVFKSAIKKFDQLNTLQIKRCVQHYQYEVDEKRSIDHINSFFEQMLVKQRQQTTRMGLDTVTKRISRPNSIASLNFLLGEVLSMRTLSNKDLDILKNQLTEEQGLNREEKRDSTNLLPFSVATTTILLYDCKQEKCKESGQAANDDVLQYSAAIYREIKLKKQEHFDLYDKLYPAITDEWLSVLNQKLGR</sequence>
<dbReference type="Pfam" id="PF12796">
    <property type="entry name" value="Ank_2"/>
    <property type="match status" value="1"/>
</dbReference>
<dbReference type="PANTHER" id="PTHR16027:SF6">
    <property type="entry name" value="DILUTE DOMAIN-CONTAINING PROTEIN"/>
    <property type="match status" value="1"/>
</dbReference>
<dbReference type="InterPro" id="IPR002710">
    <property type="entry name" value="Dilute_dom"/>
</dbReference>
<gene>
    <name evidence="3" type="ORF">A0J61_01034</name>
</gene>
<evidence type="ECO:0000313" key="3">
    <source>
        <dbReference type="EMBL" id="OBZ90903.1"/>
    </source>
</evidence>
<comment type="caution">
    <text evidence="3">The sequence shown here is derived from an EMBL/GenBank/DDBJ whole genome shotgun (WGS) entry which is preliminary data.</text>
</comment>
<proteinExistence type="predicted"/>
<evidence type="ECO:0000313" key="4">
    <source>
        <dbReference type="Proteomes" id="UP000093000"/>
    </source>
</evidence>
<dbReference type="InterPro" id="IPR052072">
    <property type="entry name" value="Vascular_dev_regulator"/>
</dbReference>
<dbReference type="GO" id="GO:0051020">
    <property type="term" value="F:GTPase binding"/>
    <property type="evidence" value="ECO:0007669"/>
    <property type="project" value="TreeGrafter"/>
</dbReference>
<dbReference type="InParanoid" id="A0A1C7NP44"/>
<dbReference type="Pfam" id="PF01843">
    <property type="entry name" value="DIL"/>
    <property type="match status" value="1"/>
</dbReference>
<evidence type="ECO:0000256" key="1">
    <source>
        <dbReference type="SAM" id="MobiDB-lite"/>
    </source>
</evidence>
<dbReference type="InterPro" id="IPR002110">
    <property type="entry name" value="Ankyrin_rpt"/>
</dbReference>
<dbReference type="Proteomes" id="UP000093000">
    <property type="component" value="Unassembled WGS sequence"/>
</dbReference>
<organism evidence="3 4">
    <name type="scientific">Choanephora cucurbitarum</name>
    <dbReference type="NCBI Taxonomy" id="101091"/>
    <lineage>
        <taxon>Eukaryota</taxon>
        <taxon>Fungi</taxon>
        <taxon>Fungi incertae sedis</taxon>
        <taxon>Mucoromycota</taxon>
        <taxon>Mucoromycotina</taxon>
        <taxon>Mucoromycetes</taxon>
        <taxon>Mucorales</taxon>
        <taxon>Mucorineae</taxon>
        <taxon>Choanephoraceae</taxon>
        <taxon>Choanephoroideae</taxon>
        <taxon>Choanephora</taxon>
    </lineage>
</organism>
<dbReference type="AlphaFoldDB" id="A0A1C7NP44"/>